<keyword evidence="3" id="KW-1185">Reference proteome</keyword>
<protein>
    <submittedName>
        <fullName evidence="2">Uncharacterized protein</fullName>
    </submittedName>
</protein>
<feature type="compositionally biased region" description="Polar residues" evidence="1">
    <location>
        <begin position="1"/>
        <end position="10"/>
    </location>
</feature>
<reference evidence="2 3" key="1">
    <citation type="journal article" date="2015" name="Stand. Genomic Sci.">
        <title>Genomic Encyclopedia of Bacterial and Archaeal Type Strains, Phase III: the genomes of soil and plant-associated and newly described type strains.</title>
        <authorList>
            <person name="Whitman W.B."/>
            <person name="Woyke T."/>
            <person name="Klenk H.P."/>
            <person name="Zhou Y."/>
            <person name="Lilburn T.G."/>
            <person name="Beck B.J."/>
            <person name="De Vos P."/>
            <person name="Vandamme P."/>
            <person name="Eisen J.A."/>
            <person name="Garrity G."/>
            <person name="Hugenholtz P."/>
            <person name="Kyrpides N.C."/>
        </authorList>
    </citation>
    <scope>NUCLEOTIDE SEQUENCE [LARGE SCALE GENOMIC DNA]</scope>
    <source>
        <strain evidence="2 3">CV2</strain>
    </source>
</reference>
<feature type="compositionally biased region" description="Basic and acidic residues" evidence="1">
    <location>
        <begin position="30"/>
        <end position="39"/>
    </location>
</feature>
<evidence type="ECO:0000313" key="2">
    <source>
        <dbReference type="EMBL" id="RZS59082.1"/>
    </source>
</evidence>
<feature type="region of interest" description="Disordered" evidence="1">
    <location>
        <begin position="1"/>
        <end position="120"/>
    </location>
</feature>
<accession>A0A4Q7LXA2</accession>
<dbReference type="EMBL" id="SGWW01000001">
    <property type="protein sequence ID" value="RZS59082.1"/>
    <property type="molecule type" value="Genomic_DNA"/>
</dbReference>
<comment type="caution">
    <text evidence="2">The sequence shown here is derived from an EMBL/GenBank/DDBJ whole genome shotgun (WGS) entry which is preliminary data.</text>
</comment>
<name>A0A4Q7LXA2_9MICO</name>
<proteinExistence type="predicted"/>
<feature type="compositionally biased region" description="Basic and acidic residues" evidence="1">
    <location>
        <begin position="97"/>
        <end position="120"/>
    </location>
</feature>
<dbReference type="Proteomes" id="UP000293519">
    <property type="component" value="Unassembled WGS sequence"/>
</dbReference>
<evidence type="ECO:0000313" key="3">
    <source>
        <dbReference type="Proteomes" id="UP000293519"/>
    </source>
</evidence>
<sequence length="120" mass="12644">MSDYRSNQTAAGEEPTDIHDASELAARQQQEAERTHAEKIAATNTAAGDTGSADADGDATDLEAVPTAGRETLDEPNAPRNNDDRTQPLGAPSAPDGDEHPHRGDDETKRTSDRLGGGHE</sequence>
<dbReference type="RefSeq" id="WP_130484198.1">
    <property type="nucleotide sequence ID" value="NZ_SGWW01000001.1"/>
</dbReference>
<organism evidence="2 3">
    <name type="scientific">Microcella putealis</name>
    <dbReference type="NCBI Taxonomy" id="337005"/>
    <lineage>
        <taxon>Bacteria</taxon>
        <taxon>Bacillati</taxon>
        <taxon>Actinomycetota</taxon>
        <taxon>Actinomycetes</taxon>
        <taxon>Micrococcales</taxon>
        <taxon>Microbacteriaceae</taxon>
        <taxon>Microcella</taxon>
    </lineage>
</organism>
<gene>
    <name evidence="2" type="ORF">EV141_0299</name>
</gene>
<feature type="compositionally biased region" description="Low complexity" evidence="1">
    <location>
        <begin position="41"/>
        <end position="54"/>
    </location>
</feature>
<dbReference type="AlphaFoldDB" id="A0A4Q7LXA2"/>
<evidence type="ECO:0000256" key="1">
    <source>
        <dbReference type="SAM" id="MobiDB-lite"/>
    </source>
</evidence>